<dbReference type="EMBL" id="BK016023">
    <property type="protein sequence ID" value="DAF90195.1"/>
    <property type="molecule type" value="Genomic_DNA"/>
</dbReference>
<evidence type="ECO:0000256" key="1">
    <source>
        <dbReference type="ARBA" id="ARBA00000077"/>
    </source>
</evidence>
<evidence type="ECO:0000256" key="2">
    <source>
        <dbReference type="ARBA" id="ARBA00001946"/>
    </source>
</evidence>
<evidence type="ECO:0000256" key="3">
    <source>
        <dbReference type="ARBA" id="ARBA00005300"/>
    </source>
</evidence>
<keyword evidence="8" id="KW-0255">Endonuclease</keyword>
<comment type="catalytic activity">
    <reaction evidence="1">
        <text>Endonucleolytic cleavage to 5'-phosphomonoester.</text>
        <dbReference type="EC" id="3.1.26.4"/>
    </reaction>
</comment>
<dbReference type="CDD" id="cd09278">
    <property type="entry name" value="RNase_HI_prokaryote_like"/>
    <property type="match status" value="1"/>
</dbReference>
<evidence type="ECO:0000259" key="11">
    <source>
        <dbReference type="PROSITE" id="PS50879"/>
    </source>
</evidence>
<protein>
    <recommendedName>
        <fullName evidence="5">ribonuclease H</fullName>
        <ecNumber evidence="5">3.1.26.4</ecNumber>
    </recommendedName>
</protein>
<evidence type="ECO:0000256" key="6">
    <source>
        <dbReference type="ARBA" id="ARBA00022722"/>
    </source>
</evidence>
<keyword evidence="10" id="KW-0460">Magnesium</keyword>
<dbReference type="InterPro" id="IPR022892">
    <property type="entry name" value="RNaseHI"/>
</dbReference>
<dbReference type="InterPro" id="IPR012337">
    <property type="entry name" value="RNaseH-like_sf"/>
</dbReference>
<dbReference type="InterPro" id="IPR036397">
    <property type="entry name" value="RNaseH_sf"/>
</dbReference>
<evidence type="ECO:0000256" key="4">
    <source>
        <dbReference type="ARBA" id="ARBA00011245"/>
    </source>
</evidence>
<dbReference type="Gene3D" id="3.30.420.10">
    <property type="entry name" value="Ribonuclease H-like superfamily/Ribonuclease H"/>
    <property type="match status" value="1"/>
</dbReference>
<dbReference type="GO" id="GO:0004523">
    <property type="term" value="F:RNA-DNA hybrid ribonuclease activity"/>
    <property type="evidence" value="ECO:0007669"/>
    <property type="project" value="UniProtKB-EC"/>
</dbReference>
<dbReference type="InterPro" id="IPR050092">
    <property type="entry name" value="RNase_H"/>
</dbReference>
<dbReference type="GO" id="GO:0046872">
    <property type="term" value="F:metal ion binding"/>
    <property type="evidence" value="ECO:0007669"/>
    <property type="project" value="UniProtKB-KW"/>
</dbReference>
<comment type="subunit">
    <text evidence="4">Monomer.</text>
</comment>
<reference evidence="12" key="1">
    <citation type="journal article" date="2021" name="Proc. Natl. Acad. Sci. U.S.A.">
        <title>A Catalog of Tens of Thousands of Viruses from Human Metagenomes Reveals Hidden Associations with Chronic Diseases.</title>
        <authorList>
            <person name="Tisza M.J."/>
            <person name="Buck C.B."/>
        </authorList>
    </citation>
    <scope>NUCLEOTIDE SEQUENCE</scope>
    <source>
        <strain evidence="12">Ct3Oc10</strain>
    </source>
</reference>
<name>A0A8S5U6V4_9CAUD</name>
<evidence type="ECO:0000313" key="12">
    <source>
        <dbReference type="EMBL" id="DAF90195.1"/>
    </source>
</evidence>
<feature type="domain" description="RNase H type-1" evidence="11">
    <location>
        <begin position="1"/>
        <end position="134"/>
    </location>
</feature>
<sequence length="145" mass="16477">MSDKITVYTDGSALSNGRPGSGCGWACKLMYKGQARMKSGGAIGETNNRMEMQAVLEAMKSITDKTIPVEVYSDSNYVVETMNGHFAMKKNRDLWRKLMRERQRFTSIRFIWVKGHDKNQHNNDVDRQAVAESRKILEAQENGQV</sequence>
<dbReference type="PANTHER" id="PTHR10642">
    <property type="entry name" value="RIBONUCLEASE H1"/>
    <property type="match status" value="1"/>
</dbReference>
<dbReference type="Pfam" id="PF00075">
    <property type="entry name" value="RNase_H"/>
    <property type="match status" value="1"/>
</dbReference>
<keyword evidence="6" id="KW-0540">Nuclease</keyword>
<evidence type="ECO:0000256" key="8">
    <source>
        <dbReference type="ARBA" id="ARBA00022759"/>
    </source>
</evidence>
<keyword evidence="7" id="KW-0479">Metal-binding</keyword>
<dbReference type="GO" id="GO:0043137">
    <property type="term" value="P:DNA replication, removal of RNA primer"/>
    <property type="evidence" value="ECO:0007669"/>
    <property type="project" value="TreeGrafter"/>
</dbReference>
<dbReference type="SUPFAM" id="SSF53098">
    <property type="entry name" value="Ribonuclease H-like"/>
    <property type="match status" value="1"/>
</dbReference>
<accession>A0A8S5U6V4</accession>
<evidence type="ECO:0000256" key="7">
    <source>
        <dbReference type="ARBA" id="ARBA00022723"/>
    </source>
</evidence>
<keyword evidence="9" id="KW-0378">Hydrolase</keyword>
<evidence type="ECO:0000256" key="5">
    <source>
        <dbReference type="ARBA" id="ARBA00012180"/>
    </source>
</evidence>
<proteinExistence type="inferred from homology"/>
<organism evidence="12">
    <name type="scientific">Myoviridae sp. ct3Oc10</name>
    <dbReference type="NCBI Taxonomy" id="2825025"/>
    <lineage>
        <taxon>Viruses</taxon>
        <taxon>Duplodnaviria</taxon>
        <taxon>Heunggongvirae</taxon>
        <taxon>Uroviricota</taxon>
        <taxon>Caudoviricetes</taxon>
    </lineage>
</organism>
<dbReference type="PANTHER" id="PTHR10642:SF26">
    <property type="entry name" value="RIBONUCLEASE H1"/>
    <property type="match status" value="1"/>
</dbReference>
<dbReference type="PROSITE" id="PS50879">
    <property type="entry name" value="RNASE_H_1"/>
    <property type="match status" value="1"/>
</dbReference>
<comment type="cofactor">
    <cofactor evidence="2">
        <name>Mg(2+)</name>
        <dbReference type="ChEBI" id="CHEBI:18420"/>
    </cofactor>
</comment>
<comment type="similarity">
    <text evidence="3">Belongs to the RNase H family.</text>
</comment>
<dbReference type="EC" id="3.1.26.4" evidence="5"/>
<evidence type="ECO:0000256" key="10">
    <source>
        <dbReference type="ARBA" id="ARBA00022842"/>
    </source>
</evidence>
<evidence type="ECO:0000256" key="9">
    <source>
        <dbReference type="ARBA" id="ARBA00022801"/>
    </source>
</evidence>
<dbReference type="InterPro" id="IPR002156">
    <property type="entry name" value="RNaseH_domain"/>
</dbReference>
<dbReference type="GO" id="GO:0003676">
    <property type="term" value="F:nucleic acid binding"/>
    <property type="evidence" value="ECO:0007669"/>
    <property type="project" value="InterPro"/>
</dbReference>